<accession>A0A2S4PLC7</accession>
<feature type="region of interest" description="Disordered" evidence="1">
    <location>
        <begin position="45"/>
        <end position="79"/>
    </location>
</feature>
<organism evidence="3 4">
    <name type="scientific">Erysiphe pulchra</name>
    <dbReference type="NCBI Taxonomy" id="225359"/>
    <lineage>
        <taxon>Eukaryota</taxon>
        <taxon>Fungi</taxon>
        <taxon>Dikarya</taxon>
        <taxon>Ascomycota</taxon>
        <taxon>Pezizomycotina</taxon>
        <taxon>Leotiomycetes</taxon>
        <taxon>Erysiphales</taxon>
        <taxon>Erysiphaceae</taxon>
        <taxon>Erysiphe</taxon>
    </lineage>
</organism>
<dbReference type="GO" id="GO:0000307">
    <property type="term" value="C:cyclin-dependent protein kinase holoenzyme complex"/>
    <property type="evidence" value="ECO:0007669"/>
    <property type="project" value="TreeGrafter"/>
</dbReference>
<dbReference type="Proteomes" id="UP000237438">
    <property type="component" value="Unassembled WGS sequence"/>
</dbReference>
<keyword evidence="4" id="KW-1185">Reference proteome</keyword>
<dbReference type="PANTHER" id="PTHR15615:SF10">
    <property type="entry name" value="PHO85 CYCLIN-2-RELATED"/>
    <property type="match status" value="1"/>
</dbReference>
<sequence>MSSQKRGGRKVYSIRKRAMREFLSQCVSTGMVRFLSDRTRMAVQCDPSPTRSRDYQSDSRSFPQNITHPRQEVTPSEAEPGNKVVVVAKRKNMNPPLLEDFITHLVRRSNVQVPTLMATLVYLERIRFRIAPISKDDACTLHRVFLATLILSSKYHNDSSPRNRNWANFSNIYPDCGFNLREVNFMEIQILGLLNWNLRVSNKDLYRNFEPFLTPICDAIFERDMAASIEYIPDAYPVRDFFSFPPPIHPSLLRQRRGSRCAGAPNRG</sequence>
<evidence type="ECO:0000259" key="2">
    <source>
        <dbReference type="Pfam" id="PF00134"/>
    </source>
</evidence>
<dbReference type="EMBL" id="PEDP01002182">
    <property type="protein sequence ID" value="POS82855.1"/>
    <property type="molecule type" value="Genomic_DNA"/>
</dbReference>
<reference evidence="3 4" key="1">
    <citation type="submission" date="2017-10" db="EMBL/GenBank/DDBJ databases">
        <title>Development of genomic resources for the powdery mildew, Erysiphe pulchra.</title>
        <authorList>
            <person name="Wadl P.A."/>
            <person name="Mack B.M."/>
            <person name="Moore G."/>
            <person name="Beltz S.B."/>
        </authorList>
    </citation>
    <scope>NUCLEOTIDE SEQUENCE [LARGE SCALE GENOMIC DNA]</scope>
    <source>
        <strain evidence="3">Cflorida</strain>
    </source>
</reference>
<name>A0A2S4PLC7_9PEZI</name>
<dbReference type="OrthoDB" id="10250320at2759"/>
<dbReference type="GO" id="GO:0005634">
    <property type="term" value="C:nucleus"/>
    <property type="evidence" value="ECO:0007669"/>
    <property type="project" value="TreeGrafter"/>
</dbReference>
<dbReference type="InterPro" id="IPR013922">
    <property type="entry name" value="Cyclin_PHO80-like"/>
</dbReference>
<evidence type="ECO:0000313" key="4">
    <source>
        <dbReference type="Proteomes" id="UP000237438"/>
    </source>
</evidence>
<dbReference type="STRING" id="225359.A0A2S4PLC7"/>
<feature type="domain" description="Cyclin N-terminal" evidence="2">
    <location>
        <begin position="97"/>
        <end position="199"/>
    </location>
</feature>
<gene>
    <name evidence="3" type="ORF">EPUL_006687</name>
</gene>
<dbReference type="GO" id="GO:0016538">
    <property type="term" value="F:cyclin-dependent protein serine/threonine kinase regulator activity"/>
    <property type="evidence" value="ECO:0007669"/>
    <property type="project" value="TreeGrafter"/>
</dbReference>
<proteinExistence type="predicted"/>
<dbReference type="CDD" id="cd20557">
    <property type="entry name" value="CYCLIN_ScPCL1-like"/>
    <property type="match status" value="1"/>
</dbReference>
<dbReference type="Pfam" id="PF00134">
    <property type="entry name" value="Cyclin_N"/>
    <property type="match status" value="1"/>
</dbReference>
<dbReference type="GO" id="GO:0019901">
    <property type="term" value="F:protein kinase binding"/>
    <property type="evidence" value="ECO:0007669"/>
    <property type="project" value="InterPro"/>
</dbReference>
<dbReference type="Gene3D" id="1.10.472.10">
    <property type="entry name" value="Cyclin-like"/>
    <property type="match status" value="1"/>
</dbReference>
<dbReference type="InterPro" id="IPR036915">
    <property type="entry name" value="Cyclin-like_sf"/>
</dbReference>
<evidence type="ECO:0000256" key="1">
    <source>
        <dbReference type="SAM" id="MobiDB-lite"/>
    </source>
</evidence>
<dbReference type="SUPFAM" id="SSF47954">
    <property type="entry name" value="Cyclin-like"/>
    <property type="match status" value="1"/>
</dbReference>
<feature type="compositionally biased region" description="Polar residues" evidence="1">
    <location>
        <begin position="58"/>
        <end position="68"/>
    </location>
</feature>
<dbReference type="PANTHER" id="PTHR15615">
    <property type="match status" value="1"/>
</dbReference>
<protein>
    <recommendedName>
        <fullName evidence="2">Cyclin N-terminal domain-containing protein</fullName>
    </recommendedName>
</protein>
<dbReference type="AlphaFoldDB" id="A0A2S4PLC7"/>
<feature type="non-terminal residue" evidence="3">
    <location>
        <position position="268"/>
    </location>
</feature>
<dbReference type="InterPro" id="IPR006671">
    <property type="entry name" value="Cyclin_N"/>
</dbReference>
<evidence type="ECO:0000313" key="3">
    <source>
        <dbReference type="EMBL" id="POS82855.1"/>
    </source>
</evidence>
<comment type="caution">
    <text evidence="3">The sequence shown here is derived from an EMBL/GenBank/DDBJ whole genome shotgun (WGS) entry which is preliminary data.</text>
</comment>